<dbReference type="InterPro" id="IPR011116">
    <property type="entry name" value="SecA_Wing/Scaffold"/>
</dbReference>
<evidence type="ECO:0000259" key="16">
    <source>
        <dbReference type="PROSITE" id="PS51196"/>
    </source>
</evidence>
<dbReference type="PANTHER" id="PTHR30612:SF0">
    <property type="entry name" value="CHLOROPLAST PROTEIN-TRANSPORTING ATPASE"/>
    <property type="match status" value="1"/>
</dbReference>
<dbReference type="CDD" id="cd17928">
    <property type="entry name" value="DEXDc_SecA"/>
    <property type="match status" value="1"/>
</dbReference>
<feature type="binding site" evidence="12">
    <location>
        <begin position="101"/>
        <end position="105"/>
    </location>
    <ligand>
        <name>ATP</name>
        <dbReference type="ChEBI" id="CHEBI:30616"/>
    </ligand>
</feature>
<dbReference type="PROSITE" id="PS51192">
    <property type="entry name" value="HELICASE_ATP_BIND_1"/>
    <property type="match status" value="1"/>
</dbReference>
<evidence type="ECO:0000256" key="2">
    <source>
        <dbReference type="ARBA" id="ARBA00007650"/>
    </source>
</evidence>
<evidence type="ECO:0000313" key="18">
    <source>
        <dbReference type="Proteomes" id="UP001172687"/>
    </source>
</evidence>
<feature type="binding site" evidence="12">
    <location>
        <position position="83"/>
    </location>
    <ligand>
        <name>ATP</name>
        <dbReference type="ChEBI" id="CHEBI:30616"/>
    </ligand>
</feature>
<evidence type="ECO:0000256" key="3">
    <source>
        <dbReference type="ARBA" id="ARBA00022448"/>
    </source>
</evidence>
<evidence type="ECO:0000256" key="13">
    <source>
        <dbReference type="RuleBase" id="RU003874"/>
    </source>
</evidence>
<dbReference type="InterPro" id="IPR036266">
    <property type="entry name" value="SecA_Wing/Scaffold_sf"/>
</dbReference>
<dbReference type="InterPro" id="IPR036670">
    <property type="entry name" value="SecA_X-link_sf"/>
</dbReference>
<comment type="subunit">
    <text evidence="12">Monomer and homodimer. Part of the essential Sec protein translocation apparatus which comprises SecA, SecYEG and auxiliary proteins SecDF. Other proteins may also be involved.</text>
</comment>
<dbReference type="PRINTS" id="PR00906">
    <property type="entry name" value="SECA"/>
</dbReference>
<keyword evidence="9 12" id="KW-1278">Translocase</keyword>
<dbReference type="Gene3D" id="3.90.1440.10">
    <property type="entry name" value="SecA, preprotein cross-linking domain"/>
    <property type="match status" value="1"/>
</dbReference>
<sequence>MLADVLRLGEARTVKQLSAIADYVDSLARGVENLTDAELSSRTDVFRKRIADGGVLDELLPEGFAVAREAAWRVLGLRPYHVQVMGGAALHFGNIAEMMTGEGKTLACVMPAYLNAIGGKGVHIVTVNDYLAGRDAEQMGRVHRFLGLTVGVILSEMKPDERRAAYAADITYGTNNEFGFDYLRDNMAGRLEDRVQRGHCYAIVDEVDSILIDEARTPMIISGPADDATRWYEEFARLAALMTRDVHYEVDTRRRTIGVSEAGIALVEDQLGVDNLYQVVHAPLVGHLNNAVRAKELFHRDREYIVNGDGEVLIVDEFTGRVLVGRRYNEGLHQAIEAKEGVEVKPENQTLATITLQNYFRLYDRLAGMTGTARSEASEFRDIYRLGVITIPPNRPVVRRDEVDVVYKTESAKFDAVVEDVVGRHAAGQPVLIGTTSVEKSEYLSGRLTERRVPHTVLNAKHLEQEAAIVAEGGRRGAVTVATDMAGRGTDIMLGGNVDFLTDKRLRSRGLHPARSPEEYDAAWAEVRREVAAESRTEAREVVALGGLYVLGTERHESRRIDNQLRGRSGRQGDPGETRFYVSLCDELMRRSATFDLEKLMSRLKMPEREPIEAKVVSRAIRNAQSQVEQANFDMRRSVVKYGQVLDQQRRIVYQARSRLLEGEDMQHQIFHMIGDVVTAYVNECTAGRRTADWDLETLRAALSTLYPVVWQPDPRPHMRGLTRSVLRHEVIADARRALVRRKAAIEARSGLRVMRELERAILLDCLDSKWRAHLYEMDYLAAGIGMRALAGADPVVEYHREGHRMFVRMLEAVKEQSIRSLFDATTRMLAPIMPSAARSPGTPDPRWPF</sequence>
<comment type="function">
    <text evidence="12">Part of the Sec protein translocase complex. Interacts with the SecYEG preprotein conducting channel. Has a central role in coupling the hydrolysis of ATP to the transfer of proteins into and across the cell membrane, serving as an ATP-driven molecular motor driving the stepwise translocation of polypeptide chains across the membrane.</text>
</comment>
<dbReference type="Gene3D" id="3.40.50.300">
    <property type="entry name" value="P-loop containing nucleotide triphosphate hydrolases"/>
    <property type="match status" value="2"/>
</dbReference>
<protein>
    <recommendedName>
        <fullName evidence="12 13">Protein translocase subunit SecA</fullName>
        <ecNumber evidence="12">7.4.2.8</ecNumber>
    </recommendedName>
</protein>
<dbReference type="HAMAP" id="MF_01382">
    <property type="entry name" value="SecA"/>
    <property type="match status" value="1"/>
</dbReference>
<evidence type="ECO:0000256" key="10">
    <source>
        <dbReference type="ARBA" id="ARBA00023010"/>
    </source>
</evidence>
<dbReference type="InterPro" id="IPR001650">
    <property type="entry name" value="Helicase_C-like"/>
</dbReference>
<dbReference type="SUPFAM" id="SSF52540">
    <property type="entry name" value="P-loop containing nucleoside triphosphate hydrolases"/>
    <property type="match status" value="2"/>
</dbReference>
<comment type="subcellular location">
    <subcellularLocation>
        <location evidence="12">Cell membrane</location>
        <topology evidence="12">Peripheral membrane protein</topology>
        <orientation evidence="12">Cytoplasmic side</orientation>
    </subcellularLocation>
    <subcellularLocation>
        <location evidence="12">Cytoplasm</location>
    </subcellularLocation>
    <subcellularLocation>
        <location evidence="1">Membrane</location>
        <topology evidence="1">Peripheral membrane protein</topology>
    </subcellularLocation>
    <text evidence="12">Distribution is 50-50.</text>
</comment>
<dbReference type="EC" id="7.4.2.8" evidence="12"/>
<keyword evidence="4 12" id="KW-1003">Cell membrane</keyword>
<dbReference type="InterPro" id="IPR000185">
    <property type="entry name" value="SecA"/>
</dbReference>
<evidence type="ECO:0000256" key="12">
    <source>
        <dbReference type="HAMAP-Rule" id="MF_01382"/>
    </source>
</evidence>
<dbReference type="InterPro" id="IPR011115">
    <property type="entry name" value="SecA_DEAD"/>
</dbReference>
<dbReference type="SMART" id="SM00957">
    <property type="entry name" value="SecA_DEAD"/>
    <property type="match status" value="1"/>
</dbReference>
<keyword evidence="7 12" id="KW-0067">ATP-binding</keyword>
<evidence type="ECO:0000256" key="4">
    <source>
        <dbReference type="ARBA" id="ARBA00022475"/>
    </source>
</evidence>
<dbReference type="PANTHER" id="PTHR30612">
    <property type="entry name" value="SECA INNER MEMBRANE COMPONENT OF SEC PROTEIN SECRETION SYSTEM"/>
    <property type="match status" value="1"/>
</dbReference>
<evidence type="ECO:0000313" key="17">
    <source>
        <dbReference type="EMBL" id="MDN4521188.1"/>
    </source>
</evidence>
<comment type="caution">
    <text evidence="17">The sequence shown here is derived from an EMBL/GenBank/DDBJ whole genome shotgun (WGS) entry which is preliminary data.</text>
</comment>
<comment type="similarity">
    <text evidence="2 12 13">Belongs to the SecA family.</text>
</comment>
<evidence type="ECO:0000256" key="5">
    <source>
        <dbReference type="ARBA" id="ARBA00022490"/>
    </source>
</evidence>
<feature type="domain" description="SecA family profile" evidence="16">
    <location>
        <begin position="1"/>
        <end position="613"/>
    </location>
</feature>
<dbReference type="InterPro" id="IPR044722">
    <property type="entry name" value="SecA_SF2_C"/>
</dbReference>
<organism evidence="17 18">
    <name type="scientific">Mycolicibacterium austroafricanum</name>
    <name type="common">Mycobacterium austroafricanum</name>
    <dbReference type="NCBI Taxonomy" id="39687"/>
    <lineage>
        <taxon>Bacteria</taxon>
        <taxon>Bacillati</taxon>
        <taxon>Actinomycetota</taxon>
        <taxon>Actinomycetes</taxon>
        <taxon>Mycobacteriales</taxon>
        <taxon>Mycobacteriaceae</taxon>
        <taxon>Mycolicibacterium</taxon>
    </lineage>
</organism>
<dbReference type="NCBIfam" id="NF009538">
    <property type="entry name" value="PRK12904.1"/>
    <property type="match status" value="1"/>
</dbReference>
<dbReference type="PROSITE" id="PS51194">
    <property type="entry name" value="HELICASE_CTER"/>
    <property type="match status" value="1"/>
</dbReference>
<evidence type="ECO:0000259" key="14">
    <source>
        <dbReference type="PROSITE" id="PS51192"/>
    </source>
</evidence>
<name>A0ABT8HKA0_MYCAO</name>
<feature type="domain" description="Helicase ATP-binding" evidence="14">
    <location>
        <begin position="85"/>
        <end position="230"/>
    </location>
</feature>
<dbReference type="Proteomes" id="UP001172687">
    <property type="component" value="Unassembled WGS sequence"/>
</dbReference>
<proteinExistence type="inferred from homology"/>
<dbReference type="SUPFAM" id="SSF81767">
    <property type="entry name" value="Pre-protein crosslinking domain of SecA"/>
    <property type="match status" value="1"/>
</dbReference>
<reference evidence="17" key="1">
    <citation type="submission" date="2023-07" db="EMBL/GenBank/DDBJ databases">
        <title>Degradation of tert-butanol by M. austroafricanum TBA100.</title>
        <authorList>
            <person name="Helbich S."/>
            <person name="Vainshtein Y."/>
        </authorList>
    </citation>
    <scope>NUCLEOTIDE SEQUENCE</scope>
    <source>
        <strain evidence="17">TBA100</strain>
    </source>
</reference>
<evidence type="ECO:0000256" key="6">
    <source>
        <dbReference type="ARBA" id="ARBA00022741"/>
    </source>
</evidence>
<keyword evidence="8 12" id="KW-0653">Protein transport</keyword>
<accession>A0ABT8HKA0</accession>
<keyword evidence="5 12" id="KW-0963">Cytoplasm</keyword>
<dbReference type="Pfam" id="PF01043">
    <property type="entry name" value="SecA_PP_bind"/>
    <property type="match status" value="1"/>
</dbReference>
<dbReference type="InterPro" id="IPR027417">
    <property type="entry name" value="P-loop_NTPase"/>
</dbReference>
<evidence type="ECO:0000256" key="9">
    <source>
        <dbReference type="ARBA" id="ARBA00022967"/>
    </source>
</evidence>
<dbReference type="CDD" id="cd18803">
    <property type="entry name" value="SF2_C_secA"/>
    <property type="match status" value="1"/>
</dbReference>
<keyword evidence="18" id="KW-1185">Reference proteome</keyword>
<evidence type="ECO:0000256" key="1">
    <source>
        <dbReference type="ARBA" id="ARBA00004170"/>
    </source>
</evidence>
<feature type="domain" description="Helicase C-terminal" evidence="15">
    <location>
        <begin position="413"/>
        <end position="612"/>
    </location>
</feature>
<comment type="catalytic activity">
    <reaction evidence="12">
        <text>ATP + H2O + cellular proteinSide 1 = ADP + phosphate + cellular proteinSide 2.</text>
        <dbReference type="EC" id="7.4.2.8"/>
    </reaction>
</comment>
<dbReference type="InterPro" id="IPR011130">
    <property type="entry name" value="SecA_preprotein_X-link_dom"/>
</dbReference>
<dbReference type="Gene3D" id="1.10.3060.10">
    <property type="entry name" value="Helical scaffold and wing domains of SecA"/>
    <property type="match status" value="1"/>
</dbReference>
<dbReference type="Pfam" id="PF07517">
    <property type="entry name" value="SecA_DEAD"/>
    <property type="match status" value="1"/>
</dbReference>
<evidence type="ECO:0000256" key="11">
    <source>
        <dbReference type="ARBA" id="ARBA00023136"/>
    </source>
</evidence>
<keyword evidence="11 12" id="KW-0472">Membrane</keyword>
<keyword evidence="6 12" id="KW-0547">Nucleotide-binding</keyword>
<dbReference type="Pfam" id="PF07516">
    <property type="entry name" value="SecA_SW"/>
    <property type="match status" value="1"/>
</dbReference>
<dbReference type="InterPro" id="IPR014001">
    <property type="entry name" value="Helicase_ATP-bd"/>
</dbReference>
<dbReference type="InterPro" id="IPR014018">
    <property type="entry name" value="SecA_motor_DEAD"/>
</dbReference>
<evidence type="ECO:0000256" key="8">
    <source>
        <dbReference type="ARBA" id="ARBA00022927"/>
    </source>
</evidence>
<dbReference type="PROSITE" id="PS51196">
    <property type="entry name" value="SECA_MOTOR_DEAD"/>
    <property type="match status" value="1"/>
</dbReference>
<dbReference type="SUPFAM" id="SSF81886">
    <property type="entry name" value="Helical scaffold and wing domains of SecA"/>
    <property type="match status" value="1"/>
</dbReference>
<evidence type="ECO:0000259" key="15">
    <source>
        <dbReference type="PROSITE" id="PS51194"/>
    </source>
</evidence>
<keyword evidence="3 12" id="KW-0813">Transport</keyword>
<gene>
    <name evidence="12 17" type="primary">secA</name>
    <name evidence="17" type="ORF">QYF68_25695</name>
</gene>
<dbReference type="Pfam" id="PF21090">
    <property type="entry name" value="P-loop_SecA"/>
    <property type="match status" value="1"/>
</dbReference>
<evidence type="ECO:0000256" key="7">
    <source>
        <dbReference type="ARBA" id="ARBA00022840"/>
    </source>
</evidence>
<feature type="binding site" evidence="12">
    <location>
        <position position="491"/>
    </location>
    <ligand>
        <name>ATP</name>
        <dbReference type="ChEBI" id="CHEBI:30616"/>
    </ligand>
</feature>
<dbReference type="NCBIfam" id="TIGR00963">
    <property type="entry name" value="secA"/>
    <property type="match status" value="1"/>
</dbReference>
<dbReference type="EMBL" id="JAUHTC010000087">
    <property type="protein sequence ID" value="MDN4521188.1"/>
    <property type="molecule type" value="Genomic_DNA"/>
</dbReference>
<keyword evidence="10 12" id="KW-0811">Translocation</keyword>
<dbReference type="SMART" id="SM00958">
    <property type="entry name" value="SecA_PP_bind"/>
    <property type="match status" value="1"/>
</dbReference>